<gene>
    <name evidence="4" type="ORF">PU648_13110</name>
</gene>
<keyword evidence="1 4" id="KW-0378">Hydrolase</keyword>
<dbReference type="RefSeq" id="WP_143609662.1">
    <property type="nucleotide sequence ID" value="NZ_CP107955.1"/>
</dbReference>
<dbReference type="Gene3D" id="3.40.50.1820">
    <property type="entry name" value="alpha/beta hydrolase"/>
    <property type="match status" value="1"/>
</dbReference>
<dbReference type="InterPro" id="IPR029058">
    <property type="entry name" value="AB_hydrolase_fold"/>
</dbReference>
<dbReference type="InterPro" id="IPR013736">
    <property type="entry name" value="Xaa-Pro_dipept_C"/>
</dbReference>
<name>A0ABU3UH73_9ACTN</name>
<dbReference type="SUPFAM" id="SSF53474">
    <property type="entry name" value="alpha/beta-Hydrolases"/>
    <property type="match status" value="1"/>
</dbReference>
<keyword evidence="5" id="KW-1185">Reference proteome</keyword>
<dbReference type="Gene3D" id="1.10.3020.10">
    <property type="entry name" value="alpha-amino acid ester hydrolase ( Helical cap domain)"/>
    <property type="match status" value="1"/>
</dbReference>
<dbReference type="PANTHER" id="PTHR43056">
    <property type="entry name" value="PEPTIDASE S9 PROLYL OLIGOPEPTIDASE"/>
    <property type="match status" value="1"/>
</dbReference>
<evidence type="ECO:0000313" key="5">
    <source>
        <dbReference type="Proteomes" id="UP001257627"/>
    </source>
</evidence>
<dbReference type="InterPro" id="IPR050585">
    <property type="entry name" value="Xaa-Pro_dipeptidyl-ppase/CocE"/>
</dbReference>
<evidence type="ECO:0000313" key="4">
    <source>
        <dbReference type="EMBL" id="MDU8993273.1"/>
    </source>
</evidence>
<dbReference type="NCBIfam" id="TIGR00976">
    <property type="entry name" value="CocE_NonD"/>
    <property type="match status" value="1"/>
</dbReference>
<reference evidence="4 5" key="1">
    <citation type="submission" date="2023-02" db="EMBL/GenBank/DDBJ databases">
        <authorList>
            <person name="Maleckis M."/>
        </authorList>
    </citation>
    <scope>NUCLEOTIDE SEQUENCE [LARGE SCALE GENOMIC DNA]</scope>
    <source>
        <strain evidence="4 5">P8-A2</strain>
    </source>
</reference>
<evidence type="ECO:0000256" key="2">
    <source>
        <dbReference type="SAM" id="MobiDB-lite"/>
    </source>
</evidence>
<proteinExistence type="predicted"/>
<dbReference type="Proteomes" id="UP001257627">
    <property type="component" value="Unassembled WGS sequence"/>
</dbReference>
<protein>
    <submittedName>
        <fullName evidence="4">CocE/NonD family hydrolase</fullName>
    </submittedName>
</protein>
<evidence type="ECO:0000256" key="1">
    <source>
        <dbReference type="ARBA" id="ARBA00022801"/>
    </source>
</evidence>
<dbReference type="EMBL" id="JARAKF010000001">
    <property type="protein sequence ID" value="MDU8993273.1"/>
    <property type="molecule type" value="Genomic_DNA"/>
</dbReference>
<dbReference type="Pfam" id="PF08530">
    <property type="entry name" value="PepX_C"/>
    <property type="match status" value="1"/>
</dbReference>
<dbReference type="Pfam" id="PF02129">
    <property type="entry name" value="Peptidase_S15"/>
    <property type="match status" value="1"/>
</dbReference>
<comment type="caution">
    <text evidence="4">The sequence shown here is derived from an EMBL/GenBank/DDBJ whole genome shotgun (WGS) entry which is preliminary data.</text>
</comment>
<dbReference type="InterPro" id="IPR005674">
    <property type="entry name" value="CocE/Ser_esterase"/>
</dbReference>
<accession>A0ABU3UH73</accession>
<organism evidence="4 5">
    <name type="scientific">Streptomyces mirabilis</name>
    <dbReference type="NCBI Taxonomy" id="68239"/>
    <lineage>
        <taxon>Bacteria</taxon>
        <taxon>Bacillati</taxon>
        <taxon>Actinomycetota</taxon>
        <taxon>Actinomycetes</taxon>
        <taxon>Kitasatosporales</taxon>
        <taxon>Streptomycetaceae</taxon>
        <taxon>Streptomyces</taxon>
    </lineage>
</organism>
<feature type="domain" description="Xaa-Pro dipeptidyl-peptidase C-terminal" evidence="3">
    <location>
        <begin position="316"/>
        <end position="557"/>
    </location>
</feature>
<dbReference type="SMART" id="SM00939">
    <property type="entry name" value="PepX_C"/>
    <property type="match status" value="1"/>
</dbReference>
<feature type="region of interest" description="Disordered" evidence="2">
    <location>
        <begin position="563"/>
        <end position="602"/>
    </location>
</feature>
<dbReference type="InterPro" id="IPR008979">
    <property type="entry name" value="Galactose-bd-like_sf"/>
</dbReference>
<dbReference type="PANTHER" id="PTHR43056:SF10">
    <property type="entry name" value="COCE_NOND FAMILY, PUTATIVE (AFU_ORTHOLOGUE AFUA_7G00600)-RELATED"/>
    <property type="match status" value="1"/>
</dbReference>
<evidence type="ECO:0000259" key="3">
    <source>
        <dbReference type="SMART" id="SM00939"/>
    </source>
</evidence>
<dbReference type="Gene3D" id="2.60.120.260">
    <property type="entry name" value="Galactose-binding domain-like"/>
    <property type="match status" value="1"/>
</dbReference>
<dbReference type="InterPro" id="IPR000383">
    <property type="entry name" value="Xaa-Pro-like_dom"/>
</dbReference>
<dbReference type="GO" id="GO:0016787">
    <property type="term" value="F:hydrolase activity"/>
    <property type="evidence" value="ECO:0007669"/>
    <property type="project" value="UniProtKB-KW"/>
</dbReference>
<dbReference type="SUPFAM" id="SSF49785">
    <property type="entry name" value="Galactose-binding domain-like"/>
    <property type="match status" value="1"/>
</dbReference>
<sequence>MAETQIEFDVPAEMGDGTVVRADVYRPGGTGPWPVLLARLPYGKQTPMMGVVLDPLAAARHGFMVVLQDTRGRFASEGEWEPFTYEESDGYDTVRWAAALPGSNGSVGMIGGSYFGNTQWMAALSKPPELKAIAPMITWSDPDDGLWTRGGAIELGLTVPWSLMQGADTLMRRHATDLDGLVNGITGLVQDFDGLASGGYGELPAGRFPAFARHDLPELGYERSRREPEWAASCTVAGRHGEIDLPAFQVGGRFDIFGQGTLDNFTAMRRAGRSATLVMGPWTHTNWRHVVGDVNFGFGANSDFMGMRGRLHDMQFDWFRRTIGDGEAVEPDAGTVLLFVMGINQWREETEWPLPRAVDTDFHLRADGRLTREPPSAAEQAEEFTYDPMDPVSTTSGALLMGGGLLNTDEFRPGPLDQAAVEAREDVLVFTTELLTEDVEVTGRVLAVLFAATDGPSTDWVARLCDVDEMGVSRNVADGIVRVRAATPGEAAERVVDLWSTSIVFWAGHRIRVQVTSSNFPRWDRNLNTGEPEESATTARVARQQVFHDPARPSRIVLPVVPVPAPPTVGRPWPPTPGRPGTTAGHAGDTEPHGTPLLTSPR</sequence>
<feature type="compositionally biased region" description="Pro residues" evidence="2">
    <location>
        <begin position="563"/>
        <end position="578"/>
    </location>
</feature>